<comment type="caution">
    <text evidence="9">The sequence shown here is derived from an EMBL/GenBank/DDBJ whole genome shotgun (WGS) entry which is preliminary data.</text>
</comment>
<dbReference type="AlphaFoldDB" id="A0AAE1ILQ6"/>
<evidence type="ECO:0000256" key="2">
    <source>
        <dbReference type="ARBA" id="ARBA00007635"/>
    </source>
</evidence>
<evidence type="ECO:0000256" key="5">
    <source>
        <dbReference type="ARBA" id="ARBA00023136"/>
    </source>
</evidence>
<protein>
    <recommendedName>
        <fullName evidence="6">WAT1-related protein</fullName>
    </recommendedName>
</protein>
<dbReference type="InterPro" id="IPR030184">
    <property type="entry name" value="WAT1-related"/>
</dbReference>
<dbReference type="GO" id="GO:0022857">
    <property type="term" value="F:transmembrane transporter activity"/>
    <property type="evidence" value="ECO:0007669"/>
    <property type="project" value="InterPro"/>
</dbReference>
<feature type="transmembrane region" description="Helical" evidence="6">
    <location>
        <begin position="301"/>
        <end position="320"/>
    </location>
</feature>
<evidence type="ECO:0000256" key="1">
    <source>
        <dbReference type="ARBA" id="ARBA00004141"/>
    </source>
</evidence>
<evidence type="ECO:0000313" key="10">
    <source>
        <dbReference type="Proteomes" id="UP001293593"/>
    </source>
</evidence>
<feature type="transmembrane region" description="Helical" evidence="6">
    <location>
        <begin position="182"/>
        <end position="203"/>
    </location>
</feature>
<evidence type="ECO:0000313" key="9">
    <source>
        <dbReference type="EMBL" id="KAK4253116.1"/>
    </source>
</evidence>
<dbReference type="PANTHER" id="PTHR31218">
    <property type="entry name" value="WAT1-RELATED PROTEIN"/>
    <property type="match status" value="1"/>
</dbReference>
<dbReference type="Pfam" id="PF00892">
    <property type="entry name" value="EamA"/>
    <property type="match status" value="2"/>
</dbReference>
<evidence type="ECO:0000256" key="7">
    <source>
        <dbReference type="SAM" id="MobiDB-lite"/>
    </source>
</evidence>
<feature type="transmembrane region" description="Helical" evidence="6">
    <location>
        <begin position="242"/>
        <end position="263"/>
    </location>
</feature>
<comment type="subcellular location">
    <subcellularLocation>
        <location evidence="1 6">Membrane</location>
        <topology evidence="1 6">Multi-pass membrane protein</topology>
    </subcellularLocation>
</comment>
<feature type="compositionally biased region" description="Basic and acidic residues" evidence="7">
    <location>
        <begin position="328"/>
        <end position="342"/>
    </location>
</feature>
<feature type="transmembrane region" description="Helical" evidence="6">
    <location>
        <begin position="74"/>
        <end position="96"/>
    </location>
</feature>
<comment type="similarity">
    <text evidence="2 6">Belongs to the drug/metabolite transporter (DMT) superfamily. Plant drug/metabolite exporter (P-DME) (TC 2.A.7.4) family.</text>
</comment>
<keyword evidence="3 6" id="KW-0812">Transmembrane</keyword>
<evidence type="ECO:0000256" key="6">
    <source>
        <dbReference type="RuleBase" id="RU363077"/>
    </source>
</evidence>
<organism evidence="9 10">
    <name type="scientific">Acacia crassicarpa</name>
    <name type="common">northern wattle</name>
    <dbReference type="NCBI Taxonomy" id="499986"/>
    <lineage>
        <taxon>Eukaryota</taxon>
        <taxon>Viridiplantae</taxon>
        <taxon>Streptophyta</taxon>
        <taxon>Embryophyta</taxon>
        <taxon>Tracheophyta</taxon>
        <taxon>Spermatophyta</taxon>
        <taxon>Magnoliopsida</taxon>
        <taxon>eudicotyledons</taxon>
        <taxon>Gunneridae</taxon>
        <taxon>Pentapetalae</taxon>
        <taxon>rosids</taxon>
        <taxon>fabids</taxon>
        <taxon>Fabales</taxon>
        <taxon>Fabaceae</taxon>
        <taxon>Caesalpinioideae</taxon>
        <taxon>mimosoid clade</taxon>
        <taxon>Acacieae</taxon>
        <taxon>Acacia</taxon>
    </lineage>
</organism>
<dbReference type="GO" id="GO:0016020">
    <property type="term" value="C:membrane"/>
    <property type="evidence" value="ECO:0007669"/>
    <property type="project" value="UniProtKB-SubCell"/>
</dbReference>
<feature type="domain" description="EamA" evidence="8">
    <location>
        <begin position="180"/>
        <end position="318"/>
    </location>
</feature>
<evidence type="ECO:0000256" key="3">
    <source>
        <dbReference type="ARBA" id="ARBA00022692"/>
    </source>
</evidence>
<feature type="transmembrane region" description="Helical" evidence="6">
    <location>
        <begin position="135"/>
        <end position="155"/>
    </location>
</feature>
<feature type="transmembrane region" description="Helical" evidence="6">
    <location>
        <begin position="210"/>
        <end position="230"/>
    </location>
</feature>
<dbReference type="InterPro" id="IPR000620">
    <property type="entry name" value="EamA_dom"/>
</dbReference>
<feature type="transmembrane region" description="Helical" evidence="6">
    <location>
        <begin position="102"/>
        <end position="123"/>
    </location>
</feature>
<keyword evidence="5 6" id="KW-0472">Membrane</keyword>
<feature type="domain" description="EamA" evidence="8">
    <location>
        <begin position="13"/>
        <end position="146"/>
    </location>
</feature>
<evidence type="ECO:0000256" key="4">
    <source>
        <dbReference type="ARBA" id="ARBA00022989"/>
    </source>
</evidence>
<keyword evidence="10" id="KW-1185">Reference proteome</keyword>
<reference evidence="9" key="1">
    <citation type="submission" date="2023-10" db="EMBL/GenBank/DDBJ databases">
        <title>Chromosome-level genome of the transformable northern wattle, Acacia crassicarpa.</title>
        <authorList>
            <person name="Massaro I."/>
            <person name="Sinha N.R."/>
            <person name="Poethig S."/>
            <person name="Leichty A.R."/>
        </authorList>
    </citation>
    <scope>NUCLEOTIDE SEQUENCE</scope>
    <source>
        <strain evidence="9">Acra3RX</strain>
        <tissue evidence="9">Leaf</tissue>
    </source>
</reference>
<proteinExistence type="inferred from homology"/>
<feature type="transmembrane region" description="Helical" evidence="6">
    <location>
        <begin position="42"/>
        <end position="62"/>
    </location>
</feature>
<gene>
    <name evidence="9" type="ORF">QN277_010933</name>
</gene>
<dbReference type="SUPFAM" id="SSF103481">
    <property type="entry name" value="Multidrug resistance efflux transporter EmrE"/>
    <property type="match status" value="2"/>
</dbReference>
<keyword evidence="4 6" id="KW-1133">Transmembrane helix</keyword>
<evidence type="ECO:0000259" key="8">
    <source>
        <dbReference type="Pfam" id="PF00892"/>
    </source>
</evidence>
<dbReference type="InterPro" id="IPR037185">
    <property type="entry name" value="EmrE-like"/>
</dbReference>
<feature type="transmembrane region" description="Helical" evidence="6">
    <location>
        <begin position="275"/>
        <end position="295"/>
    </location>
</feature>
<dbReference type="EMBL" id="JAWXYG010000018">
    <property type="protein sequence ID" value="KAK4253116.1"/>
    <property type="molecule type" value="Genomic_DNA"/>
</dbReference>
<sequence length="352" mass="38748">MKSSLCCLAKNRAYVAMIFTQFIYAGMALLSKAAIAKGMNPYVFVVYRQAFASLALSPFAFFDRKQGAPLSYNLLGKIFLVSLVGVTLSSNLYYVAINYTSATFAAATTTTIPAITFIMAVTIRVESISVKHIHGIAKILGSIVSLSGAVIFALIKGPSIGFKNWHPSITGPHSKGDQVKGVIMMLSANTAWSLWLILQGFIVKEYPAKFRLTTLQCFFSCIQTIVLAVIVERDPSAWKLGWDIHLLSVAYCGVIVTAITYWLQVCTIEEKGAVFTAMFTPLSLVITAFFSALFWRESLHWGSVGGTILLIIGLYSVLWGKNRETEKVQNHEKTQPPKDHYKATTLDLSSQI</sequence>
<name>A0AAE1ILQ6_9FABA</name>
<accession>A0AAE1ILQ6</accession>
<dbReference type="Proteomes" id="UP001293593">
    <property type="component" value="Unassembled WGS sequence"/>
</dbReference>
<feature type="region of interest" description="Disordered" evidence="7">
    <location>
        <begin position="328"/>
        <end position="352"/>
    </location>
</feature>
<feature type="transmembrane region" description="Helical" evidence="6">
    <location>
        <begin position="12"/>
        <end position="30"/>
    </location>
</feature>